<dbReference type="KEGG" id="rmb:K529_012445"/>
<dbReference type="GeneID" id="28250657"/>
<evidence type="ECO:0000313" key="4">
    <source>
        <dbReference type="EMBL" id="ANP41579.1"/>
    </source>
</evidence>
<feature type="domain" description="ABC transporter" evidence="3">
    <location>
        <begin position="25"/>
        <end position="268"/>
    </location>
</feature>
<evidence type="ECO:0000256" key="1">
    <source>
        <dbReference type="ARBA" id="ARBA00022741"/>
    </source>
</evidence>
<proteinExistence type="predicted"/>
<dbReference type="SMART" id="SM00382">
    <property type="entry name" value="AAA"/>
    <property type="match status" value="1"/>
</dbReference>
<name>A0A1B1A4S2_9RHOB</name>
<dbReference type="PANTHER" id="PTHR43423">
    <property type="entry name" value="ABC TRANSPORTER I FAMILY MEMBER 17"/>
    <property type="match status" value="1"/>
</dbReference>
<dbReference type="RefSeq" id="WP_005636447.1">
    <property type="nucleotide sequence ID" value="NZ_CP015230.1"/>
</dbReference>
<reference evidence="4 5" key="1">
    <citation type="journal article" date="2016" name="ISME J.">
        <title>Global occurrence and heterogeneity of the Roseobacter-clade species Ruegeria mobilis.</title>
        <authorList>
            <person name="Sonnenschein E."/>
            <person name="Gram L."/>
        </authorList>
    </citation>
    <scope>NUCLEOTIDE SEQUENCE [LARGE SCALE GENOMIC DNA]</scope>
    <source>
        <strain evidence="4 5">F1926</strain>
    </source>
</reference>
<dbReference type="GO" id="GO:0005524">
    <property type="term" value="F:ATP binding"/>
    <property type="evidence" value="ECO:0007669"/>
    <property type="project" value="UniProtKB-KW"/>
</dbReference>
<dbReference type="AlphaFoldDB" id="A0A1B1A4S2"/>
<dbReference type="STRING" id="1265309.K529_012445"/>
<sequence>MFHSLPLHHKTSQLTKDRVTLPAAISLREFSLKVGGRDVLCDVTLDIRKGEVLGLIGRTGAGKSVLMRAMCRLLQHERQLATTGSLTYGDTEVFSPQCDLPVLRRKVAYIPETPNPFPLSVWDNIAYGLKLNQIATSRHEVAEAVETALRRCMLWDHVKDVLHKRRGVDLPRHQQRLLCIARSISVQPEVLLLDRSTGSIDQGEGEALCALSVDLKKDHAVVAVSATLAETAQIADRVAYFEEGRLVEVDSAEMIFTAALKAETRGFIDSTSA</sequence>
<evidence type="ECO:0000313" key="5">
    <source>
        <dbReference type="Proteomes" id="UP000013243"/>
    </source>
</evidence>
<dbReference type="EMBL" id="CP015230">
    <property type="protein sequence ID" value="ANP41579.1"/>
    <property type="molecule type" value="Genomic_DNA"/>
</dbReference>
<dbReference type="Gene3D" id="3.40.50.300">
    <property type="entry name" value="P-loop containing nucleotide triphosphate hydrolases"/>
    <property type="match status" value="1"/>
</dbReference>
<dbReference type="GO" id="GO:0016887">
    <property type="term" value="F:ATP hydrolysis activity"/>
    <property type="evidence" value="ECO:0007669"/>
    <property type="project" value="InterPro"/>
</dbReference>
<keyword evidence="2" id="KW-0067">ATP-binding</keyword>
<dbReference type="InterPro" id="IPR003439">
    <property type="entry name" value="ABC_transporter-like_ATP-bd"/>
</dbReference>
<gene>
    <name evidence="4" type="ORF">K529_012445</name>
</gene>
<dbReference type="OrthoDB" id="7842980at2"/>
<dbReference type="SUPFAM" id="SSF52540">
    <property type="entry name" value="P-loop containing nucleoside triphosphate hydrolases"/>
    <property type="match status" value="1"/>
</dbReference>
<dbReference type="Pfam" id="PF00005">
    <property type="entry name" value="ABC_tran"/>
    <property type="match status" value="1"/>
</dbReference>
<protein>
    <submittedName>
        <fullName evidence="4">ABC transporter</fullName>
    </submittedName>
</protein>
<evidence type="ECO:0000259" key="3">
    <source>
        <dbReference type="PROSITE" id="PS50893"/>
    </source>
</evidence>
<evidence type="ECO:0000256" key="2">
    <source>
        <dbReference type="ARBA" id="ARBA00022840"/>
    </source>
</evidence>
<keyword evidence="1" id="KW-0547">Nucleotide-binding</keyword>
<dbReference type="InterPro" id="IPR003593">
    <property type="entry name" value="AAA+_ATPase"/>
</dbReference>
<dbReference type="InterPro" id="IPR027417">
    <property type="entry name" value="P-loop_NTPase"/>
</dbReference>
<dbReference type="PANTHER" id="PTHR43423:SF1">
    <property type="entry name" value="ABC TRANSPORTER I FAMILY MEMBER 17"/>
    <property type="match status" value="1"/>
</dbReference>
<dbReference type="PROSITE" id="PS50893">
    <property type="entry name" value="ABC_TRANSPORTER_2"/>
    <property type="match status" value="1"/>
</dbReference>
<accession>A0A1B1A4S2</accession>
<dbReference type="Proteomes" id="UP000013243">
    <property type="component" value="Chromosome"/>
</dbReference>
<organism evidence="4 5">
    <name type="scientific">Tritonibacter mobilis F1926</name>
    <dbReference type="NCBI Taxonomy" id="1265309"/>
    <lineage>
        <taxon>Bacteria</taxon>
        <taxon>Pseudomonadati</taxon>
        <taxon>Pseudomonadota</taxon>
        <taxon>Alphaproteobacteria</taxon>
        <taxon>Rhodobacterales</taxon>
        <taxon>Paracoccaceae</taxon>
        <taxon>Tritonibacter</taxon>
    </lineage>
</organism>